<feature type="transmembrane region" description="Helical" evidence="6">
    <location>
        <begin position="15"/>
        <end position="38"/>
    </location>
</feature>
<dbReference type="AlphaFoldDB" id="C4QXV3"/>
<keyword evidence="9" id="KW-1185">Reference proteome</keyword>
<dbReference type="PROSITE" id="PS51503">
    <property type="entry name" value="HIG1"/>
    <property type="match status" value="1"/>
</dbReference>
<evidence type="ECO:0000256" key="3">
    <source>
        <dbReference type="ARBA" id="ARBA00022989"/>
    </source>
</evidence>
<dbReference type="OrthoDB" id="1915122at2759"/>
<evidence type="ECO:0000256" key="4">
    <source>
        <dbReference type="ARBA" id="ARBA00023136"/>
    </source>
</evidence>
<evidence type="ECO:0000256" key="2">
    <source>
        <dbReference type="ARBA" id="ARBA00022692"/>
    </source>
</evidence>
<dbReference type="GeneID" id="8196915"/>
<dbReference type="InParanoid" id="C4QXV3"/>
<dbReference type="Proteomes" id="UP000000314">
    <property type="component" value="Chromosome 1"/>
</dbReference>
<dbReference type="EMBL" id="FN392319">
    <property type="protein sequence ID" value="CAY68076.1"/>
    <property type="molecule type" value="Genomic_DNA"/>
</dbReference>
<evidence type="ECO:0000256" key="6">
    <source>
        <dbReference type="SAM" id="Phobius"/>
    </source>
</evidence>
<evidence type="ECO:0000256" key="1">
    <source>
        <dbReference type="ARBA" id="ARBA00004173"/>
    </source>
</evidence>
<gene>
    <name evidence="8" type="ordered locus">PAS_chr1-4_0241</name>
</gene>
<dbReference type="PANTHER" id="PTHR28018">
    <property type="entry name" value="RESPIRATORY SUPERCOMPLEX FACTOR 2, MITOCHONDRIAL"/>
    <property type="match status" value="1"/>
</dbReference>
<dbReference type="GO" id="GO:0098803">
    <property type="term" value="C:respiratory chain complex"/>
    <property type="evidence" value="ECO:0007669"/>
    <property type="project" value="EnsemblFungi"/>
</dbReference>
<keyword evidence="2 6" id="KW-0812">Transmembrane</keyword>
<dbReference type="eggNOG" id="ENOG502QT50">
    <property type="taxonomic scope" value="Eukaryota"/>
</dbReference>
<dbReference type="RefSeq" id="XP_002490357.1">
    <property type="nucleotide sequence ID" value="XM_002490312.1"/>
</dbReference>
<dbReference type="PANTHER" id="PTHR28018:SF3">
    <property type="entry name" value="RESPIRATORY SUPERCOMPLEX FACTOR 2, MITOCHONDRIAL"/>
    <property type="match status" value="1"/>
</dbReference>
<dbReference type="Pfam" id="PF04588">
    <property type="entry name" value="HIG_1_N"/>
    <property type="match status" value="1"/>
</dbReference>
<feature type="region of interest" description="Disordered" evidence="5">
    <location>
        <begin position="199"/>
        <end position="234"/>
    </location>
</feature>
<evidence type="ECO:0000256" key="5">
    <source>
        <dbReference type="SAM" id="MobiDB-lite"/>
    </source>
</evidence>
<accession>C4QXV3</accession>
<evidence type="ECO:0000259" key="7">
    <source>
        <dbReference type="PROSITE" id="PS51503"/>
    </source>
</evidence>
<dbReference type="HOGENOM" id="CLU_079101_3_0_1"/>
<feature type="compositionally biased region" description="Basic and acidic residues" evidence="5">
    <location>
        <begin position="218"/>
        <end position="227"/>
    </location>
</feature>
<dbReference type="InterPro" id="IPR040153">
    <property type="entry name" value="Rcf2"/>
</dbReference>
<dbReference type="GO" id="GO:0033617">
    <property type="term" value="P:mitochondrial respiratory chain complex IV assembly"/>
    <property type="evidence" value="ECO:0007669"/>
    <property type="project" value="EnsemblFungi"/>
</dbReference>
<dbReference type="KEGG" id="ppa:PAS_chr1-4_0241"/>
<feature type="transmembrane region" description="Helical" evidence="6">
    <location>
        <begin position="150"/>
        <end position="169"/>
    </location>
</feature>
<name>C4QXV3_KOMPG</name>
<dbReference type="OMA" id="KIITATW"/>
<evidence type="ECO:0000313" key="8">
    <source>
        <dbReference type="EMBL" id="CAY68076.1"/>
    </source>
</evidence>
<sequence length="234" mass="26444">MKLVTEEEINAHNTAVFWGGVKGAIIGTSVSLAIYGIAPRKFPRLFKLPWSIRTAVAIIPPTLATAVFAEKSSAAFDEQMYSSEYTQRVVLQEHKRWNSMSIGQKVVDTLSEHKYKIITGLWALSMYGSWVFVDRDPILTKTQKFVQARMYAQFLTVGLLLGSIGLSFYEEQHAVDHTSLAEKSNRDGWKVLLAEEEQREAEEGVDDHRIKRNKKKAKALEPKKVEEPAAMETN</sequence>
<reference evidence="8 9" key="1">
    <citation type="journal article" date="2009" name="Nat. Biotechnol.">
        <title>Genome sequence of the recombinant protein production host Pichia pastoris.</title>
        <authorList>
            <person name="De Schutter K."/>
            <person name="Lin Y.C."/>
            <person name="Tiels P."/>
            <person name="Van Hecke A."/>
            <person name="Glinka S."/>
            <person name="Weber-Lehmann J."/>
            <person name="Rouze P."/>
            <person name="Van de Peer Y."/>
            <person name="Callewaert N."/>
        </authorList>
    </citation>
    <scope>NUCLEOTIDE SEQUENCE [LARGE SCALE GENOMIC DNA]</scope>
    <source>
        <strain evidence="9">GS115 / ATCC 20864</strain>
    </source>
</reference>
<feature type="domain" description="HIG1" evidence="7">
    <location>
        <begin position="87"/>
        <end position="178"/>
    </location>
</feature>
<comment type="subcellular location">
    <subcellularLocation>
        <location evidence="1">Mitochondrion</location>
    </subcellularLocation>
</comment>
<protein>
    <recommendedName>
        <fullName evidence="7">HIG1 domain-containing protein</fullName>
    </recommendedName>
</protein>
<dbReference type="InterPro" id="IPR007667">
    <property type="entry name" value="Hypoxia_induced_domain"/>
</dbReference>
<dbReference type="GO" id="GO:0005743">
    <property type="term" value="C:mitochondrial inner membrane"/>
    <property type="evidence" value="ECO:0007669"/>
    <property type="project" value="EnsemblFungi"/>
</dbReference>
<dbReference type="FunCoup" id="C4QXV3">
    <property type="interactions" value="68"/>
</dbReference>
<evidence type="ECO:0000313" key="9">
    <source>
        <dbReference type="Proteomes" id="UP000000314"/>
    </source>
</evidence>
<dbReference type="GO" id="GO:0031334">
    <property type="term" value="P:positive regulation of protein-containing complex assembly"/>
    <property type="evidence" value="ECO:0007669"/>
    <property type="project" value="EnsemblFungi"/>
</dbReference>
<keyword evidence="4 6" id="KW-0472">Membrane</keyword>
<keyword evidence="3 6" id="KW-1133">Transmembrane helix</keyword>
<organism evidence="8 9">
    <name type="scientific">Komagataella phaffii (strain GS115 / ATCC 20864)</name>
    <name type="common">Yeast</name>
    <name type="synonym">Pichia pastoris</name>
    <dbReference type="NCBI Taxonomy" id="644223"/>
    <lineage>
        <taxon>Eukaryota</taxon>
        <taxon>Fungi</taxon>
        <taxon>Dikarya</taxon>
        <taxon>Ascomycota</taxon>
        <taxon>Saccharomycotina</taxon>
        <taxon>Pichiomycetes</taxon>
        <taxon>Pichiales</taxon>
        <taxon>Pichiaceae</taxon>
        <taxon>Komagataella</taxon>
    </lineage>
</organism>
<proteinExistence type="predicted"/>
<dbReference type="STRING" id="644223.C4QXV3"/>